<keyword evidence="1" id="KW-0812">Transmembrane</keyword>
<protein>
    <submittedName>
        <fullName evidence="2">Uncharacterized protein</fullName>
    </submittedName>
</protein>
<evidence type="ECO:0000313" key="3">
    <source>
        <dbReference type="Proteomes" id="UP000178873"/>
    </source>
</evidence>
<feature type="transmembrane region" description="Helical" evidence="1">
    <location>
        <begin position="12"/>
        <end position="30"/>
    </location>
</feature>
<sequence>MLNKVIENILNPFVNLLIGVAVIVFLWGLVEFVAKADNPEGRETGQKHLLWGIVGLAIILGAVGILKIVQSTVLGLFP</sequence>
<proteinExistence type="predicted"/>
<evidence type="ECO:0000256" key="1">
    <source>
        <dbReference type="SAM" id="Phobius"/>
    </source>
</evidence>
<dbReference type="Pfam" id="PF18895">
    <property type="entry name" value="T4SS_pilin"/>
    <property type="match status" value="1"/>
</dbReference>
<evidence type="ECO:0000313" key="2">
    <source>
        <dbReference type="EMBL" id="OHA17776.1"/>
    </source>
</evidence>
<dbReference type="Proteomes" id="UP000178873">
    <property type="component" value="Unassembled WGS sequence"/>
</dbReference>
<dbReference type="InterPro" id="IPR043993">
    <property type="entry name" value="T4SS_pilin"/>
</dbReference>
<keyword evidence="1" id="KW-1133">Transmembrane helix</keyword>
<gene>
    <name evidence="2" type="ORF">A2664_04190</name>
</gene>
<dbReference type="EMBL" id="MHRF01000013">
    <property type="protein sequence ID" value="OHA17776.1"/>
    <property type="molecule type" value="Genomic_DNA"/>
</dbReference>
<keyword evidence="1" id="KW-0472">Membrane</keyword>
<organism evidence="2 3">
    <name type="scientific">Candidatus Taylorbacteria bacterium RIFCSPHIGHO2_01_FULL_46_22b</name>
    <dbReference type="NCBI Taxonomy" id="1802301"/>
    <lineage>
        <taxon>Bacteria</taxon>
        <taxon>Candidatus Tayloriibacteriota</taxon>
    </lineage>
</organism>
<accession>A0A1G2M1K5</accession>
<reference evidence="2 3" key="1">
    <citation type="journal article" date="2016" name="Nat. Commun.">
        <title>Thousands of microbial genomes shed light on interconnected biogeochemical processes in an aquifer system.</title>
        <authorList>
            <person name="Anantharaman K."/>
            <person name="Brown C.T."/>
            <person name="Hug L.A."/>
            <person name="Sharon I."/>
            <person name="Castelle C.J."/>
            <person name="Probst A.J."/>
            <person name="Thomas B.C."/>
            <person name="Singh A."/>
            <person name="Wilkins M.J."/>
            <person name="Karaoz U."/>
            <person name="Brodie E.L."/>
            <person name="Williams K.H."/>
            <person name="Hubbard S.S."/>
            <person name="Banfield J.F."/>
        </authorList>
    </citation>
    <scope>NUCLEOTIDE SEQUENCE [LARGE SCALE GENOMIC DNA]</scope>
</reference>
<name>A0A1G2M1K5_9BACT</name>
<dbReference type="AlphaFoldDB" id="A0A1G2M1K5"/>
<feature type="transmembrane region" description="Helical" evidence="1">
    <location>
        <begin position="50"/>
        <end position="69"/>
    </location>
</feature>
<comment type="caution">
    <text evidence="2">The sequence shown here is derived from an EMBL/GenBank/DDBJ whole genome shotgun (WGS) entry which is preliminary data.</text>
</comment>